<protein>
    <submittedName>
        <fullName evidence="1">Uncharacterized protein</fullName>
    </submittedName>
</protein>
<dbReference type="RefSeq" id="WP_367854846.1">
    <property type="nucleotide sequence ID" value="NZ_JBFOHK010000003.1"/>
</dbReference>
<accession>A0ABV3QG62</accession>
<reference evidence="1 2" key="1">
    <citation type="submission" date="2024-06" db="EMBL/GenBank/DDBJ databases">
        <authorList>
            <person name="Woo H."/>
        </authorList>
    </citation>
    <scope>NUCLEOTIDE SEQUENCE [LARGE SCALE GENOMIC DNA]</scope>
    <source>
        <strain evidence="1 2">Si-c</strain>
    </source>
</reference>
<evidence type="ECO:0000313" key="1">
    <source>
        <dbReference type="EMBL" id="MEW9572790.1"/>
    </source>
</evidence>
<gene>
    <name evidence="1" type="ORF">ABQJ54_13610</name>
</gene>
<organism evidence="1 2">
    <name type="scientific">Rhodanobacter lycopersici</name>
    <dbReference type="NCBI Taxonomy" id="3162487"/>
    <lineage>
        <taxon>Bacteria</taxon>
        <taxon>Pseudomonadati</taxon>
        <taxon>Pseudomonadota</taxon>
        <taxon>Gammaproteobacteria</taxon>
        <taxon>Lysobacterales</taxon>
        <taxon>Rhodanobacteraceae</taxon>
        <taxon>Rhodanobacter</taxon>
    </lineage>
</organism>
<proteinExistence type="predicted"/>
<evidence type="ECO:0000313" key="2">
    <source>
        <dbReference type="Proteomes" id="UP001556220"/>
    </source>
</evidence>
<dbReference type="EMBL" id="JBFOHK010000003">
    <property type="protein sequence ID" value="MEW9572790.1"/>
    <property type="molecule type" value="Genomic_DNA"/>
</dbReference>
<name>A0ABV3QG62_9GAMM</name>
<comment type="caution">
    <text evidence="1">The sequence shown here is derived from an EMBL/GenBank/DDBJ whole genome shotgun (WGS) entry which is preliminary data.</text>
</comment>
<sequence>MENFERVANEIIAYINSNDCRLMEAITTHGSRFILFGASGSGKTRAIEFANKQLPPNQQITESNDMLFCKRVSDAKTIFDDKNLKYQGARHIGFSIVKREMAAKIHNERIKVFWLTR</sequence>
<keyword evidence="2" id="KW-1185">Reference proteome</keyword>
<dbReference type="Proteomes" id="UP001556220">
    <property type="component" value="Unassembled WGS sequence"/>
</dbReference>